<protein>
    <submittedName>
        <fullName evidence="2">Uncharacterized protein</fullName>
    </submittedName>
</protein>
<dbReference type="Proteomes" id="UP000235728">
    <property type="component" value="Unassembled WGS sequence"/>
</dbReference>
<dbReference type="OMA" id="NERGQMA"/>
<feature type="region of interest" description="Disordered" evidence="1">
    <location>
        <begin position="40"/>
        <end position="117"/>
    </location>
</feature>
<dbReference type="AlphaFoldDB" id="A0A2N6NA30"/>
<dbReference type="EMBL" id="MRVG01000014">
    <property type="protein sequence ID" value="PMB64130.1"/>
    <property type="molecule type" value="Genomic_DNA"/>
</dbReference>
<sequence>MGCAARAVLRITTITTAFTMNLTPRRCIGTTPYLLARSNAHPNEDTMAGGEPLASTARSTPSKPKIFNSRMPGDGEAKHLTEEQKEEVEVHNRGFKNKNERGQMAEDDKVNKKFWKG</sequence>
<evidence type="ECO:0000313" key="3">
    <source>
        <dbReference type="Proteomes" id="UP000235728"/>
    </source>
</evidence>
<evidence type="ECO:0000256" key="1">
    <source>
        <dbReference type="SAM" id="MobiDB-lite"/>
    </source>
</evidence>
<comment type="caution">
    <text evidence="2">The sequence shown here is derived from an EMBL/GenBank/DDBJ whole genome shotgun (WGS) entry which is preliminary data.</text>
</comment>
<gene>
    <name evidence="2" type="ORF">BM221_009923</name>
</gene>
<proteinExistence type="predicted"/>
<name>A0A2N6NA30_BEABA</name>
<feature type="compositionally biased region" description="Basic and acidic residues" evidence="1">
    <location>
        <begin position="73"/>
        <end position="111"/>
    </location>
</feature>
<organism evidence="2 3">
    <name type="scientific">Beauveria bassiana</name>
    <name type="common">White muscardine disease fungus</name>
    <name type="synonym">Tritirachium shiotae</name>
    <dbReference type="NCBI Taxonomy" id="176275"/>
    <lineage>
        <taxon>Eukaryota</taxon>
        <taxon>Fungi</taxon>
        <taxon>Dikarya</taxon>
        <taxon>Ascomycota</taxon>
        <taxon>Pezizomycotina</taxon>
        <taxon>Sordariomycetes</taxon>
        <taxon>Hypocreomycetidae</taxon>
        <taxon>Hypocreales</taxon>
        <taxon>Cordycipitaceae</taxon>
        <taxon>Beauveria</taxon>
    </lineage>
</organism>
<accession>A0A2N6NA30</accession>
<reference evidence="2 3" key="1">
    <citation type="journal article" date="2016" name="Appl. Microbiol. Biotechnol.">
        <title>Characterization of T-DNA insertion mutants with decreased virulence in the entomopathogenic fungus Beauveria bassiana JEF-007.</title>
        <authorList>
            <person name="Kim S."/>
            <person name="Lee S.J."/>
            <person name="Nai Y.S."/>
            <person name="Yu J.S."/>
            <person name="Lee M.R."/>
            <person name="Yang Y.T."/>
            <person name="Kim J.S."/>
        </authorList>
    </citation>
    <scope>NUCLEOTIDE SEQUENCE [LARGE SCALE GENOMIC DNA]</scope>
    <source>
        <strain evidence="2 3">JEF-007</strain>
    </source>
</reference>
<evidence type="ECO:0000313" key="2">
    <source>
        <dbReference type="EMBL" id="PMB64130.1"/>
    </source>
</evidence>